<gene>
    <name evidence="8" type="primary">hflC</name>
    <name evidence="8" type="ORF">GCM10010995_09080</name>
</gene>
<evidence type="ECO:0000256" key="5">
    <source>
        <dbReference type="ARBA" id="ARBA00023136"/>
    </source>
</evidence>
<dbReference type="Pfam" id="PF01145">
    <property type="entry name" value="Band_7"/>
    <property type="match status" value="1"/>
</dbReference>
<keyword evidence="3" id="KW-0812">Transmembrane</keyword>
<dbReference type="Proteomes" id="UP000636949">
    <property type="component" value="Unassembled WGS sequence"/>
</dbReference>
<evidence type="ECO:0000256" key="1">
    <source>
        <dbReference type="ARBA" id="ARBA00004167"/>
    </source>
</evidence>
<dbReference type="OrthoDB" id="9812991at2"/>
<dbReference type="EMBL" id="BMJS01000007">
    <property type="protein sequence ID" value="GGF94044.1"/>
    <property type="molecule type" value="Genomic_DNA"/>
</dbReference>
<dbReference type="GO" id="GO:0016020">
    <property type="term" value="C:membrane"/>
    <property type="evidence" value="ECO:0007669"/>
    <property type="project" value="UniProtKB-SubCell"/>
</dbReference>
<reference evidence="8" key="2">
    <citation type="submission" date="2020-09" db="EMBL/GenBank/DDBJ databases">
        <authorList>
            <person name="Sun Q."/>
            <person name="Zhou Y."/>
        </authorList>
    </citation>
    <scope>NUCLEOTIDE SEQUENCE</scope>
    <source>
        <strain evidence="8">CGMCC 1.15758</strain>
    </source>
</reference>
<dbReference type="AlphaFoldDB" id="A0A8J2Z3I7"/>
<organism evidence="8 9">
    <name type="scientific">Cysteiniphilum litorale</name>
    <dbReference type="NCBI Taxonomy" id="2056700"/>
    <lineage>
        <taxon>Bacteria</taxon>
        <taxon>Pseudomonadati</taxon>
        <taxon>Pseudomonadota</taxon>
        <taxon>Gammaproteobacteria</taxon>
        <taxon>Thiotrichales</taxon>
        <taxon>Fastidiosibacteraceae</taxon>
        <taxon>Cysteiniphilum</taxon>
    </lineage>
</organism>
<evidence type="ECO:0000256" key="4">
    <source>
        <dbReference type="ARBA" id="ARBA00022989"/>
    </source>
</evidence>
<dbReference type="PIRSF" id="PIRSF005651">
    <property type="entry name" value="HflC"/>
    <property type="match status" value="1"/>
</dbReference>
<comment type="subcellular location">
    <subcellularLocation>
        <location evidence="1">Membrane</location>
        <topology evidence="1">Single-pass membrane protein</topology>
    </subcellularLocation>
</comment>
<dbReference type="CDD" id="cd03405">
    <property type="entry name" value="SPFH_HflC"/>
    <property type="match status" value="1"/>
</dbReference>
<protein>
    <recommendedName>
        <fullName evidence="6">Protein HflC</fullName>
    </recommendedName>
</protein>
<sequence length="310" mass="34951">MSNKLMGLIVVVIVALLLIFSSMFRVNQGNEAVILKLGELNQTRDGQVKVYTPGLHFKIPLIEQVKTYDMRLRTLTVDSSRVVTNEQKDVIIDAYLEWKINNISQFYRSVSGNDSRAELLLRQFLEASLRAEVGKIDIQGLINNERDQLMQTLTKSVQDQAKKIGIDVVDVRIKQIDLPETVTESIYQRMRSERQKVASSIRAQGEQMSESIRADADATVTITLAKADRDAKEIKAKADAKAAEIYIDAYGKSENFYNFWRSMQAYQASFSGKKEDVFILKPEGKFFSYFNSSNSPDSPVAVKAGVSQVK</sequence>
<comment type="caution">
    <text evidence="8">The sequence shown here is derived from an EMBL/GenBank/DDBJ whole genome shotgun (WGS) entry which is preliminary data.</text>
</comment>
<dbReference type="SUPFAM" id="SSF117892">
    <property type="entry name" value="Band 7/SPFH domain"/>
    <property type="match status" value="1"/>
</dbReference>
<dbReference type="InterPro" id="IPR001107">
    <property type="entry name" value="Band_7"/>
</dbReference>
<dbReference type="NCBIfam" id="TIGR01932">
    <property type="entry name" value="hflC"/>
    <property type="match status" value="2"/>
</dbReference>
<dbReference type="PANTHER" id="PTHR42911:SF1">
    <property type="entry name" value="MODULATOR OF FTSH PROTEASE HFLC"/>
    <property type="match status" value="1"/>
</dbReference>
<evidence type="ECO:0000256" key="6">
    <source>
        <dbReference type="PIRNR" id="PIRNR005651"/>
    </source>
</evidence>
<feature type="domain" description="Band 7" evidence="7">
    <location>
        <begin position="21"/>
        <end position="190"/>
    </location>
</feature>
<dbReference type="SMART" id="SM00244">
    <property type="entry name" value="PHB"/>
    <property type="match status" value="1"/>
</dbReference>
<dbReference type="PANTHER" id="PTHR42911">
    <property type="entry name" value="MODULATOR OF FTSH PROTEASE HFLC"/>
    <property type="match status" value="1"/>
</dbReference>
<accession>A0A8J2Z3I7</accession>
<evidence type="ECO:0000313" key="9">
    <source>
        <dbReference type="Proteomes" id="UP000636949"/>
    </source>
</evidence>
<evidence type="ECO:0000256" key="2">
    <source>
        <dbReference type="ARBA" id="ARBA00007862"/>
    </source>
</evidence>
<reference evidence="8" key="1">
    <citation type="journal article" date="2014" name="Int. J. Syst. Evol. Microbiol.">
        <title>Complete genome sequence of Corynebacterium casei LMG S-19264T (=DSM 44701T), isolated from a smear-ripened cheese.</title>
        <authorList>
            <consortium name="US DOE Joint Genome Institute (JGI-PGF)"/>
            <person name="Walter F."/>
            <person name="Albersmeier A."/>
            <person name="Kalinowski J."/>
            <person name="Ruckert C."/>
        </authorList>
    </citation>
    <scope>NUCLEOTIDE SEQUENCE</scope>
    <source>
        <strain evidence="8">CGMCC 1.15758</strain>
    </source>
</reference>
<dbReference type="Gene3D" id="3.30.479.30">
    <property type="entry name" value="Band 7 domain"/>
    <property type="match status" value="1"/>
</dbReference>
<dbReference type="InterPro" id="IPR010200">
    <property type="entry name" value="HflC"/>
</dbReference>
<evidence type="ECO:0000256" key="3">
    <source>
        <dbReference type="ARBA" id="ARBA00022692"/>
    </source>
</evidence>
<comment type="similarity">
    <text evidence="2 6">Belongs to the band 7/mec-2 family. HflC subfamily.</text>
</comment>
<evidence type="ECO:0000313" key="8">
    <source>
        <dbReference type="EMBL" id="GGF94044.1"/>
    </source>
</evidence>
<keyword evidence="4" id="KW-1133">Transmembrane helix</keyword>
<keyword evidence="9" id="KW-1185">Reference proteome</keyword>
<dbReference type="InterPro" id="IPR036013">
    <property type="entry name" value="Band_7/SPFH_dom_sf"/>
</dbReference>
<keyword evidence="5" id="KW-0472">Membrane</keyword>
<proteinExistence type="inferred from homology"/>
<dbReference type="RefSeq" id="WP_117001934.1">
    <property type="nucleotide sequence ID" value="NZ_BMJS01000007.1"/>
</dbReference>
<evidence type="ECO:0000259" key="7">
    <source>
        <dbReference type="SMART" id="SM00244"/>
    </source>
</evidence>
<comment type="function">
    <text evidence="6">HflC and HflK could regulate a protease.</text>
</comment>
<name>A0A8J2Z3I7_9GAMM</name>